<dbReference type="InterPro" id="IPR001708">
    <property type="entry name" value="YidC/ALB3/OXA1/COX18"/>
</dbReference>
<comment type="similarity">
    <text evidence="2">Belongs to the OXA1/ALB3/YidC family.</text>
</comment>
<keyword evidence="5 6" id="KW-0472">Membrane</keyword>
<sequence length="342" mass="38823">MAALAMNNLRSMGALRSRPRALPFTYSQVRRFHPTKPTQLIAETLETSTAFIQGIHSVTGLPWVASIPLTAVIVRTVVGTPLQMYTRIVARRERDVAPLIHSWVLFLQNTLRKHPPEAQKRFKKTMQQWTAERKTHLLRKWKIHPGYKYINLLQLPIWLSLMESLRAMTGNNDGLLPSLLSWFRSGSWFGPREHVDLSLTEPTLATEGALWFPDLLAGDPTGVLPVLLSASIIFNVRRGWGITTSTTSLADLPTLQLYQATFFRGLGWFLQFLAINVGVSAMFNGLPAALMIYWITSANVASLQAYLLEKYMFMRPPIPNFKKQFFEYKRPGVPDPFQQKLG</sequence>
<feature type="transmembrane region" description="Helical" evidence="6">
    <location>
        <begin position="265"/>
        <end position="283"/>
    </location>
</feature>
<dbReference type="PANTHER" id="PTHR12428:SF65">
    <property type="entry name" value="CYTOCHROME C OXIDASE ASSEMBLY PROTEIN COX18, MITOCHONDRIAL"/>
    <property type="match status" value="1"/>
</dbReference>
<evidence type="ECO:0000313" key="7">
    <source>
        <dbReference type="EMBL" id="OQD69973.1"/>
    </source>
</evidence>
<dbReference type="GO" id="GO:0033617">
    <property type="term" value="P:mitochondrial respiratory chain complex IV assembly"/>
    <property type="evidence" value="ECO:0007669"/>
    <property type="project" value="TreeGrafter"/>
</dbReference>
<evidence type="ECO:0000256" key="2">
    <source>
        <dbReference type="ARBA" id="ARBA00009877"/>
    </source>
</evidence>
<organism evidence="7 8">
    <name type="scientific">Penicillium decumbens</name>
    <dbReference type="NCBI Taxonomy" id="69771"/>
    <lineage>
        <taxon>Eukaryota</taxon>
        <taxon>Fungi</taxon>
        <taxon>Dikarya</taxon>
        <taxon>Ascomycota</taxon>
        <taxon>Pezizomycotina</taxon>
        <taxon>Eurotiomycetes</taxon>
        <taxon>Eurotiomycetidae</taxon>
        <taxon>Eurotiales</taxon>
        <taxon>Aspergillaceae</taxon>
        <taxon>Penicillium</taxon>
    </lineage>
</organism>
<evidence type="ECO:0000256" key="4">
    <source>
        <dbReference type="ARBA" id="ARBA00022989"/>
    </source>
</evidence>
<dbReference type="GO" id="GO:0005743">
    <property type="term" value="C:mitochondrial inner membrane"/>
    <property type="evidence" value="ECO:0007669"/>
    <property type="project" value="TreeGrafter"/>
</dbReference>
<name>A0A1V6NZ23_PENDC</name>
<dbReference type="EMBL" id="MDYL01000028">
    <property type="protein sequence ID" value="OQD69973.1"/>
    <property type="molecule type" value="Genomic_DNA"/>
</dbReference>
<comment type="subcellular location">
    <subcellularLocation>
        <location evidence="1">Membrane</location>
        <topology evidence="1">Multi-pass membrane protein</topology>
    </subcellularLocation>
</comment>
<evidence type="ECO:0000256" key="5">
    <source>
        <dbReference type="ARBA" id="ARBA00023136"/>
    </source>
</evidence>
<comment type="caution">
    <text evidence="7">The sequence shown here is derived from an EMBL/GenBank/DDBJ whole genome shotgun (WGS) entry which is preliminary data.</text>
</comment>
<dbReference type="STRING" id="69771.A0A1V6NZ23"/>
<keyword evidence="3 6" id="KW-0812">Transmembrane</keyword>
<keyword evidence="8" id="KW-1185">Reference proteome</keyword>
<protein>
    <recommendedName>
        <fullName evidence="9">Mitochondrial export translocase Oxa2</fullName>
    </recommendedName>
</protein>
<dbReference type="OrthoDB" id="2148490at2759"/>
<gene>
    <name evidence="7" type="ORF">PENDEC_c028G00903</name>
</gene>
<dbReference type="GO" id="GO:0032977">
    <property type="term" value="F:membrane insertase activity"/>
    <property type="evidence" value="ECO:0007669"/>
    <property type="project" value="InterPro"/>
</dbReference>
<dbReference type="AlphaFoldDB" id="A0A1V6NZ23"/>
<evidence type="ECO:0000256" key="6">
    <source>
        <dbReference type="SAM" id="Phobius"/>
    </source>
</evidence>
<keyword evidence="4 6" id="KW-1133">Transmembrane helix</keyword>
<dbReference type="GO" id="GO:0032979">
    <property type="term" value="P:protein insertion into mitochondrial inner membrane from matrix"/>
    <property type="evidence" value="ECO:0007669"/>
    <property type="project" value="TreeGrafter"/>
</dbReference>
<evidence type="ECO:0000256" key="1">
    <source>
        <dbReference type="ARBA" id="ARBA00004141"/>
    </source>
</evidence>
<dbReference type="OMA" id="WQRKRIV"/>
<proteinExistence type="inferred from homology"/>
<reference evidence="8" key="1">
    <citation type="journal article" date="2017" name="Nat. Microbiol.">
        <title>Global analysis of biosynthetic gene clusters reveals vast potential of secondary metabolite production in Penicillium species.</title>
        <authorList>
            <person name="Nielsen J.C."/>
            <person name="Grijseels S."/>
            <person name="Prigent S."/>
            <person name="Ji B."/>
            <person name="Dainat J."/>
            <person name="Nielsen K.F."/>
            <person name="Frisvad J.C."/>
            <person name="Workman M."/>
            <person name="Nielsen J."/>
        </authorList>
    </citation>
    <scope>NUCLEOTIDE SEQUENCE [LARGE SCALE GENOMIC DNA]</scope>
    <source>
        <strain evidence="8">IBT 11843</strain>
    </source>
</reference>
<dbReference type="PANTHER" id="PTHR12428">
    <property type="entry name" value="OXA1"/>
    <property type="match status" value="1"/>
</dbReference>
<dbReference type="Proteomes" id="UP000191522">
    <property type="component" value="Unassembled WGS sequence"/>
</dbReference>
<evidence type="ECO:0000313" key="8">
    <source>
        <dbReference type="Proteomes" id="UP000191522"/>
    </source>
</evidence>
<accession>A0A1V6NZ23</accession>
<evidence type="ECO:0008006" key="9">
    <source>
        <dbReference type="Google" id="ProtNLM"/>
    </source>
</evidence>
<evidence type="ECO:0000256" key="3">
    <source>
        <dbReference type="ARBA" id="ARBA00022692"/>
    </source>
</evidence>